<sequence>YLFDRVCLLLVCFSAPRRPLWVAVPGRRCTQLAAQQCSQRAARQPRAEARTANRRCSPYYLHYSSSSYRSSRVDQLVPDSLRSEYEALSASPNRPTPLASSDPPTLSPRPSRPAHPWALWP</sequence>
<comment type="caution">
    <text evidence="2">The sequence shown here is derived from an EMBL/GenBank/DDBJ whole genome shotgun (WGS) entry which is preliminary data.</text>
</comment>
<evidence type="ECO:0000256" key="1">
    <source>
        <dbReference type="SAM" id="MobiDB-lite"/>
    </source>
</evidence>
<reference evidence="2" key="1">
    <citation type="submission" date="2023-10" db="EMBL/GenBank/DDBJ databases">
        <title>Genome assembly of Pristionchus species.</title>
        <authorList>
            <person name="Yoshida K."/>
            <person name="Sommer R.J."/>
        </authorList>
    </citation>
    <scope>NUCLEOTIDE SEQUENCE</scope>
    <source>
        <strain evidence="2">RS5133</strain>
    </source>
</reference>
<feature type="compositionally biased region" description="Polar residues" evidence="1">
    <location>
        <begin position="90"/>
        <end position="104"/>
    </location>
</feature>
<evidence type="ECO:0000313" key="3">
    <source>
        <dbReference type="Proteomes" id="UP001432322"/>
    </source>
</evidence>
<keyword evidence="3" id="KW-1185">Reference proteome</keyword>
<feature type="region of interest" description="Disordered" evidence="1">
    <location>
        <begin position="84"/>
        <end position="121"/>
    </location>
</feature>
<proteinExistence type="predicted"/>
<organism evidence="2 3">
    <name type="scientific">Pristionchus fissidentatus</name>
    <dbReference type="NCBI Taxonomy" id="1538716"/>
    <lineage>
        <taxon>Eukaryota</taxon>
        <taxon>Metazoa</taxon>
        <taxon>Ecdysozoa</taxon>
        <taxon>Nematoda</taxon>
        <taxon>Chromadorea</taxon>
        <taxon>Rhabditida</taxon>
        <taxon>Rhabditina</taxon>
        <taxon>Diplogasteromorpha</taxon>
        <taxon>Diplogasteroidea</taxon>
        <taxon>Neodiplogasteridae</taxon>
        <taxon>Pristionchus</taxon>
    </lineage>
</organism>
<evidence type="ECO:0000313" key="2">
    <source>
        <dbReference type="EMBL" id="GMT32087.1"/>
    </source>
</evidence>
<protein>
    <submittedName>
        <fullName evidence="2">Uncharacterized protein</fullName>
    </submittedName>
</protein>
<dbReference type="Proteomes" id="UP001432322">
    <property type="component" value="Unassembled WGS sequence"/>
</dbReference>
<dbReference type="AlphaFoldDB" id="A0AAV5WM28"/>
<accession>A0AAV5WM28</accession>
<gene>
    <name evidence="2" type="ORF">PFISCL1PPCAC_23384</name>
</gene>
<dbReference type="EMBL" id="BTSY01000006">
    <property type="protein sequence ID" value="GMT32087.1"/>
    <property type="molecule type" value="Genomic_DNA"/>
</dbReference>
<feature type="non-terminal residue" evidence="2">
    <location>
        <position position="1"/>
    </location>
</feature>
<name>A0AAV5WM28_9BILA</name>